<dbReference type="AlphaFoldDB" id="A0A9X3BQM0"/>
<feature type="transmembrane region" description="Helical" evidence="1">
    <location>
        <begin position="66"/>
        <end position="90"/>
    </location>
</feature>
<keyword evidence="1" id="KW-0812">Transmembrane</keyword>
<reference evidence="3" key="1">
    <citation type="submission" date="2020-07" db="EMBL/GenBank/DDBJ databases">
        <authorList>
            <person name="Pettersson B.M.F."/>
            <person name="Behra P.R.K."/>
            <person name="Ramesh M."/>
            <person name="Das S."/>
            <person name="Dasgupta S."/>
            <person name="Kirsebom L.A."/>
        </authorList>
    </citation>
    <scope>NUCLEOTIDE SEQUENCE</scope>
    <source>
        <strain evidence="3">DSM 44615</strain>
    </source>
</reference>
<sequence length="269" mass="28057">MRRGSVVHRATRHDGLQTAARSGYVVSGLLHLLIAYVIVRIALGHRGDADPSGALATVAETRGGEIALWVIVVALVPLMLWRLAESLIGLHPAESHDPNRDDAGKLNRLKAFGLLLVYCGVMVTAVRFATGDRESSRDQNTGISSRLMHTVPGQTVLIVAGVVVAVIGGYYAYKGASRRFLADLTGPVSPLIVVLGLFGYVAEGTVLAIAGVLLVVAAVDVDPSKAAGLDAAVKALGGTQGGTMLLIGAAVGFGAYGLYSLTLTRYSRM</sequence>
<dbReference type="Pfam" id="PF06724">
    <property type="entry name" value="DUF1206"/>
    <property type="match status" value="3"/>
</dbReference>
<keyword evidence="1" id="KW-0472">Membrane</keyword>
<evidence type="ECO:0000256" key="1">
    <source>
        <dbReference type="SAM" id="Phobius"/>
    </source>
</evidence>
<protein>
    <submittedName>
        <fullName evidence="3">DUF1206 domain-containing protein</fullName>
    </submittedName>
</protein>
<accession>A0A9X3BQM0</accession>
<feature type="domain" description="DUF1206" evidence="2">
    <location>
        <begin position="23"/>
        <end position="86"/>
    </location>
</feature>
<feature type="transmembrane region" description="Helical" evidence="1">
    <location>
        <begin position="239"/>
        <end position="259"/>
    </location>
</feature>
<dbReference type="Proteomes" id="UP001140293">
    <property type="component" value="Unassembled WGS sequence"/>
</dbReference>
<comment type="caution">
    <text evidence="3">The sequence shown here is derived from an EMBL/GenBank/DDBJ whole genome shotgun (WGS) entry which is preliminary data.</text>
</comment>
<feature type="domain" description="DUF1206" evidence="2">
    <location>
        <begin position="116"/>
        <end position="177"/>
    </location>
</feature>
<evidence type="ECO:0000313" key="3">
    <source>
        <dbReference type="EMBL" id="MCV7173295.1"/>
    </source>
</evidence>
<feature type="transmembrane region" description="Helical" evidence="1">
    <location>
        <begin position="111"/>
        <end position="130"/>
    </location>
</feature>
<reference evidence="3" key="2">
    <citation type="journal article" date="2022" name="BMC Genomics">
        <title>Comparative genome analysis of mycobacteria focusing on tRNA and non-coding RNA.</title>
        <authorList>
            <person name="Behra P.R.K."/>
            <person name="Pettersson B.M.F."/>
            <person name="Ramesh M."/>
            <person name="Das S."/>
            <person name="Dasgupta S."/>
            <person name="Kirsebom L.A."/>
        </authorList>
    </citation>
    <scope>NUCLEOTIDE SEQUENCE</scope>
    <source>
        <strain evidence="3">DSM 44615</strain>
    </source>
</reference>
<feature type="transmembrane region" description="Helical" evidence="1">
    <location>
        <begin position="150"/>
        <end position="173"/>
    </location>
</feature>
<proteinExistence type="predicted"/>
<feature type="transmembrane region" description="Helical" evidence="1">
    <location>
        <begin position="21"/>
        <end position="43"/>
    </location>
</feature>
<feature type="transmembrane region" description="Helical" evidence="1">
    <location>
        <begin position="194"/>
        <end position="219"/>
    </location>
</feature>
<name>A0A9X3BQM0_9MYCO</name>
<dbReference type="InterPro" id="IPR009597">
    <property type="entry name" value="DUF1206"/>
</dbReference>
<dbReference type="EMBL" id="JACKSJ010000235">
    <property type="protein sequence ID" value="MCV7173295.1"/>
    <property type="molecule type" value="Genomic_DNA"/>
</dbReference>
<keyword evidence="1" id="KW-1133">Transmembrane helix</keyword>
<keyword evidence="4" id="KW-1185">Reference proteome</keyword>
<organism evidence="3 4">
    <name type="scientific">[Mycobacterium] manitobense</name>
    <dbReference type="NCBI Taxonomy" id="190147"/>
    <lineage>
        <taxon>Bacteria</taxon>
        <taxon>Bacillati</taxon>
        <taxon>Actinomycetota</taxon>
        <taxon>Actinomycetes</taxon>
        <taxon>Mycobacteriales</taxon>
        <taxon>Mycobacteriaceae</taxon>
        <taxon>Mycolicibacterium</taxon>
    </lineage>
</organism>
<gene>
    <name evidence="3" type="ORF">H7I41_25560</name>
</gene>
<feature type="domain" description="DUF1206" evidence="2">
    <location>
        <begin position="198"/>
        <end position="266"/>
    </location>
</feature>
<evidence type="ECO:0000313" key="4">
    <source>
        <dbReference type="Proteomes" id="UP001140293"/>
    </source>
</evidence>
<evidence type="ECO:0000259" key="2">
    <source>
        <dbReference type="Pfam" id="PF06724"/>
    </source>
</evidence>